<dbReference type="GeneID" id="70293257"/>
<gene>
    <name evidence="1" type="ORF">F5Z01DRAFT_638259</name>
</gene>
<evidence type="ECO:0000313" key="1">
    <source>
        <dbReference type="EMBL" id="KAG9252383.1"/>
    </source>
</evidence>
<organism evidence="1 2">
    <name type="scientific">Emericellopsis atlantica</name>
    <dbReference type="NCBI Taxonomy" id="2614577"/>
    <lineage>
        <taxon>Eukaryota</taxon>
        <taxon>Fungi</taxon>
        <taxon>Dikarya</taxon>
        <taxon>Ascomycota</taxon>
        <taxon>Pezizomycotina</taxon>
        <taxon>Sordariomycetes</taxon>
        <taxon>Hypocreomycetidae</taxon>
        <taxon>Hypocreales</taxon>
        <taxon>Bionectriaceae</taxon>
        <taxon>Emericellopsis</taxon>
    </lineage>
</organism>
<evidence type="ECO:0000313" key="2">
    <source>
        <dbReference type="Proteomes" id="UP000887229"/>
    </source>
</evidence>
<dbReference type="RefSeq" id="XP_046116307.1">
    <property type="nucleotide sequence ID" value="XM_046262354.1"/>
</dbReference>
<proteinExistence type="predicted"/>
<keyword evidence="2" id="KW-1185">Reference proteome</keyword>
<name>A0A9P7ZHT4_9HYPO</name>
<comment type="caution">
    <text evidence="1">The sequence shown here is derived from an EMBL/GenBank/DDBJ whole genome shotgun (WGS) entry which is preliminary data.</text>
</comment>
<dbReference type="EMBL" id="MU251262">
    <property type="protein sequence ID" value="KAG9252383.1"/>
    <property type="molecule type" value="Genomic_DNA"/>
</dbReference>
<sequence>MPDKEDVSHDVRLAPKQEPFTLKPLIADILRTRFCVPGSRFLVEDITKTSVSSSGRWKAAQILLSDGELCIQALMSGHLYRYLDTGEVSVGCYVKVESFDIRRLTLEDKSEMVYLVVEDIITIGWNDGYRALYAAENADSMEELASEHDLDVEEQQLEYRPDEVAQAQAAESFEQPNEEDEKAFEDAFEAFEAKTFPLKTKSREQKPAPSSGAVALPKDWQNRQQPLRLTPLRSIPRLPYAQNWCCNVLAIVTSLSPVEASYLPPYRQRTARLADPSTSKHVHLTVFLEPENFEPKIGSAVLLVGVKNHRFDGGSLKKYASDADRTGGGEWWHEDPLDLEWCDVAGIKEWWATVQAAMAA</sequence>
<dbReference type="OrthoDB" id="1918685at2759"/>
<reference evidence="1" key="1">
    <citation type="journal article" date="2021" name="IMA Fungus">
        <title>Genomic characterization of three marine fungi, including Emericellopsis atlantica sp. nov. with signatures of a generalist lifestyle and marine biomass degradation.</title>
        <authorList>
            <person name="Hagestad O.C."/>
            <person name="Hou L."/>
            <person name="Andersen J.H."/>
            <person name="Hansen E.H."/>
            <person name="Altermark B."/>
            <person name="Li C."/>
            <person name="Kuhnert E."/>
            <person name="Cox R.J."/>
            <person name="Crous P.W."/>
            <person name="Spatafora J.W."/>
            <person name="Lail K."/>
            <person name="Amirebrahimi M."/>
            <person name="Lipzen A."/>
            <person name="Pangilinan J."/>
            <person name="Andreopoulos W."/>
            <person name="Hayes R.D."/>
            <person name="Ng V."/>
            <person name="Grigoriev I.V."/>
            <person name="Jackson S.A."/>
            <person name="Sutton T.D.S."/>
            <person name="Dobson A.D.W."/>
            <person name="Rama T."/>
        </authorList>
    </citation>
    <scope>NUCLEOTIDE SEQUENCE</scope>
    <source>
        <strain evidence="1">TS7</strain>
    </source>
</reference>
<dbReference type="Proteomes" id="UP000887229">
    <property type="component" value="Unassembled WGS sequence"/>
</dbReference>
<accession>A0A9P7ZHT4</accession>
<dbReference type="AlphaFoldDB" id="A0A9P7ZHT4"/>
<protein>
    <submittedName>
        <fullName evidence="1">Uncharacterized protein</fullName>
    </submittedName>
</protein>